<evidence type="ECO:0000256" key="1">
    <source>
        <dbReference type="ARBA" id="ARBA00004123"/>
    </source>
</evidence>
<evidence type="ECO:0000256" key="11">
    <source>
        <dbReference type="SAM" id="MobiDB-lite"/>
    </source>
</evidence>
<keyword evidence="5" id="KW-0677">Repeat</keyword>
<feature type="domain" description="RRM" evidence="12">
    <location>
        <begin position="25"/>
        <end position="103"/>
    </location>
</feature>
<evidence type="ECO:0000256" key="8">
    <source>
        <dbReference type="ARBA" id="ARBA00023242"/>
    </source>
</evidence>
<organism evidence="13 14">
    <name type="scientific">Cardamine amara subsp. amara</name>
    <dbReference type="NCBI Taxonomy" id="228776"/>
    <lineage>
        <taxon>Eukaryota</taxon>
        <taxon>Viridiplantae</taxon>
        <taxon>Streptophyta</taxon>
        <taxon>Embryophyta</taxon>
        <taxon>Tracheophyta</taxon>
        <taxon>Spermatophyta</taxon>
        <taxon>Magnoliopsida</taxon>
        <taxon>eudicotyledons</taxon>
        <taxon>Gunneridae</taxon>
        <taxon>Pentapetalae</taxon>
        <taxon>rosids</taxon>
        <taxon>malvids</taxon>
        <taxon>Brassicales</taxon>
        <taxon>Brassicaceae</taxon>
        <taxon>Cardamineae</taxon>
        <taxon>Cardamine</taxon>
    </lineage>
</organism>
<accession>A0ABD0ZMP9</accession>
<dbReference type="Proteomes" id="UP001558713">
    <property type="component" value="Unassembled WGS sequence"/>
</dbReference>
<comment type="similarity">
    <text evidence="2">Belongs to the SF3B4 family.</text>
</comment>
<feature type="compositionally biased region" description="Pro residues" evidence="11">
    <location>
        <begin position="346"/>
        <end position="355"/>
    </location>
</feature>
<evidence type="ECO:0000256" key="9">
    <source>
        <dbReference type="ARBA" id="ARBA00070533"/>
    </source>
</evidence>
<dbReference type="AlphaFoldDB" id="A0ABD0ZMP9"/>
<dbReference type="InterPro" id="IPR034158">
    <property type="entry name" value="SF3B4_RRM1"/>
</dbReference>
<dbReference type="SUPFAM" id="SSF54928">
    <property type="entry name" value="RNA-binding domain, RBD"/>
    <property type="match status" value="1"/>
</dbReference>
<gene>
    <name evidence="13" type="ORF">V5N11_029300</name>
</gene>
<evidence type="ECO:0000313" key="14">
    <source>
        <dbReference type="Proteomes" id="UP001558713"/>
    </source>
</evidence>
<dbReference type="PANTHER" id="PTHR48030:SF3">
    <property type="entry name" value="SPLICING FACTOR 3B SUBUNIT 4"/>
    <property type="match status" value="1"/>
</dbReference>
<keyword evidence="14" id="KW-1185">Reference proteome</keyword>
<dbReference type="Pfam" id="PF00076">
    <property type="entry name" value="RRM_1"/>
    <property type="match status" value="2"/>
</dbReference>
<dbReference type="InterPro" id="IPR000504">
    <property type="entry name" value="RRM_dom"/>
</dbReference>
<feature type="compositionally biased region" description="Basic and acidic residues" evidence="11">
    <location>
        <begin position="193"/>
        <end position="202"/>
    </location>
</feature>
<evidence type="ECO:0000256" key="10">
    <source>
        <dbReference type="PROSITE-ProRule" id="PRU00176"/>
    </source>
</evidence>
<dbReference type="PANTHER" id="PTHR48030">
    <property type="entry name" value="SPLICING FACTOR 3B SUBUNIT 4"/>
    <property type="match status" value="1"/>
</dbReference>
<dbReference type="InterPro" id="IPR034159">
    <property type="entry name" value="SF3B4_RRM2"/>
</dbReference>
<dbReference type="GO" id="GO:0008380">
    <property type="term" value="P:RNA splicing"/>
    <property type="evidence" value="ECO:0007669"/>
    <property type="project" value="UniProtKB-KW"/>
</dbReference>
<dbReference type="EMBL" id="JBANAX010000715">
    <property type="protein sequence ID" value="KAL1195933.1"/>
    <property type="molecule type" value="Genomic_DNA"/>
</dbReference>
<dbReference type="FunFam" id="3.30.70.330:FF:000059">
    <property type="entry name" value="splicing factor 3B subunit 4"/>
    <property type="match status" value="1"/>
</dbReference>
<feature type="domain" description="RRM" evidence="12">
    <location>
        <begin position="112"/>
        <end position="191"/>
    </location>
</feature>
<evidence type="ECO:0000256" key="5">
    <source>
        <dbReference type="ARBA" id="ARBA00022737"/>
    </source>
</evidence>
<evidence type="ECO:0000256" key="4">
    <source>
        <dbReference type="ARBA" id="ARBA00022728"/>
    </source>
</evidence>
<dbReference type="Gene3D" id="3.30.70.330">
    <property type="match status" value="2"/>
</dbReference>
<proteinExistence type="inferred from homology"/>
<sequence>MTTRIAPGVGANLLGQHSAERNQDATVYVGNLDPQLSEELLWELFVQAGPVVNVYVPKDRVTNLHQQYGFIEYRSEEDADYAIKVLNMIKLYGKPIRVNKASQDKKSLDVGANLFIGNLDPDVDEKLLYDTFSAFGVIASNPKIMRDPDTGNSRGFGFISYDSFDASDAAIEAMTGQYLCNRQITVSYAYKKDTKGERHGTPAERLLAATNPTSQRSRPHTLFASGPPTHLNAPQVNGIPRPFANGGMQPVPIPVARPPPPPPPQMYQTQPPSWPVQQQQQQQHGLAIPPPMQFRPPQGMPPPPPPQQFHHNQQGFGGPRLPPPPQAMGMHQQHGWPPQHMQQQGGPPPQQPPPYQHHHMSMPPPPHQG</sequence>
<keyword evidence="8" id="KW-0539">Nucleus</keyword>
<keyword evidence="3" id="KW-0507">mRNA processing</keyword>
<dbReference type="GO" id="GO:0003723">
    <property type="term" value="F:RNA binding"/>
    <property type="evidence" value="ECO:0007669"/>
    <property type="project" value="UniProtKB-UniRule"/>
</dbReference>
<evidence type="ECO:0000256" key="7">
    <source>
        <dbReference type="ARBA" id="ARBA00023187"/>
    </source>
</evidence>
<comment type="subcellular location">
    <subcellularLocation>
        <location evidence="1">Nucleus</location>
    </subcellularLocation>
</comment>
<dbReference type="InterPro" id="IPR035979">
    <property type="entry name" value="RBD_domain_sf"/>
</dbReference>
<dbReference type="InterPro" id="IPR052084">
    <property type="entry name" value="SF3B4_spliceosome_assoc"/>
</dbReference>
<feature type="compositionally biased region" description="Low complexity" evidence="11">
    <location>
        <begin position="266"/>
        <end position="287"/>
    </location>
</feature>
<feature type="compositionally biased region" description="Pro residues" evidence="11">
    <location>
        <begin position="251"/>
        <end position="265"/>
    </location>
</feature>
<keyword evidence="6 10" id="KW-0694">RNA-binding</keyword>
<comment type="caution">
    <text evidence="13">The sequence shown here is derived from an EMBL/GenBank/DDBJ whole genome shotgun (WGS) entry which is preliminary data.</text>
</comment>
<evidence type="ECO:0000259" key="12">
    <source>
        <dbReference type="PROSITE" id="PS50102"/>
    </source>
</evidence>
<dbReference type="SMART" id="SM00360">
    <property type="entry name" value="RRM"/>
    <property type="match status" value="2"/>
</dbReference>
<dbReference type="GO" id="GO:0006397">
    <property type="term" value="P:mRNA processing"/>
    <property type="evidence" value="ECO:0007669"/>
    <property type="project" value="UniProtKB-KW"/>
</dbReference>
<evidence type="ECO:0000313" key="13">
    <source>
        <dbReference type="EMBL" id="KAL1195933.1"/>
    </source>
</evidence>
<dbReference type="CDD" id="cd12335">
    <property type="entry name" value="RRM2_SF3B4"/>
    <property type="match status" value="1"/>
</dbReference>
<dbReference type="GO" id="GO:0005681">
    <property type="term" value="C:spliceosomal complex"/>
    <property type="evidence" value="ECO:0007669"/>
    <property type="project" value="UniProtKB-KW"/>
</dbReference>
<evidence type="ECO:0000256" key="2">
    <source>
        <dbReference type="ARBA" id="ARBA00008363"/>
    </source>
</evidence>
<dbReference type="PROSITE" id="PS50102">
    <property type="entry name" value="RRM"/>
    <property type="match status" value="2"/>
</dbReference>
<keyword evidence="4" id="KW-0747">Spliceosome</keyword>
<dbReference type="InterPro" id="IPR012677">
    <property type="entry name" value="Nucleotide-bd_a/b_plait_sf"/>
</dbReference>
<feature type="compositionally biased region" description="Low complexity" evidence="11">
    <location>
        <begin position="329"/>
        <end position="345"/>
    </location>
</feature>
<feature type="compositionally biased region" description="Pro residues" evidence="11">
    <location>
        <begin position="288"/>
        <end position="307"/>
    </location>
</feature>
<evidence type="ECO:0000256" key="6">
    <source>
        <dbReference type="ARBA" id="ARBA00022884"/>
    </source>
</evidence>
<feature type="region of interest" description="Disordered" evidence="11">
    <location>
        <begin position="193"/>
        <end position="369"/>
    </location>
</feature>
<dbReference type="CDD" id="cd12334">
    <property type="entry name" value="RRM1_SF3B4"/>
    <property type="match status" value="1"/>
</dbReference>
<reference evidence="13 14" key="1">
    <citation type="submission" date="2024-04" db="EMBL/GenBank/DDBJ databases">
        <title>Genome assembly C_amara_ONT_v2.</title>
        <authorList>
            <person name="Yant L."/>
            <person name="Moore C."/>
            <person name="Slenker M."/>
        </authorList>
    </citation>
    <scope>NUCLEOTIDE SEQUENCE [LARGE SCALE GENOMIC DNA]</scope>
    <source>
        <tissue evidence="13">Leaf</tissue>
    </source>
</reference>
<protein>
    <recommendedName>
        <fullName evidence="9">Splicing factor 3B subunit 4</fullName>
    </recommendedName>
</protein>
<keyword evidence="7" id="KW-0508">mRNA splicing</keyword>
<dbReference type="FunFam" id="3.30.70.330:FF:000121">
    <property type="entry name" value="Splicing factor 3b subunit 4"/>
    <property type="match status" value="1"/>
</dbReference>
<name>A0ABD0ZMP9_CARAN</name>
<evidence type="ECO:0000256" key="3">
    <source>
        <dbReference type="ARBA" id="ARBA00022664"/>
    </source>
</evidence>